<evidence type="ECO:0000313" key="7">
    <source>
        <dbReference type="Proteomes" id="UP000038010"/>
    </source>
</evidence>
<dbReference type="Proteomes" id="UP000038010">
    <property type="component" value="Unassembled WGS sequence"/>
</dbReference>
<evidence type="ECO:0000256" key="1">
    <source>
        <dbReference type="ARBA" id="ARBA00005495"/>
    </source>
</evidence>
<dbReference type="VEuPathDB" id="FungiDB:AB675_2079"/>
<dbReference type="PROSITE" id="PS51891">
    <property type="entry name" value="CENP_V_GFA"/>
    <property type="match status" value="1"/>
</dbReference>
<proteinExistence type="inferred from homology"/>
<evidence type="ECO:0000259" key="5">
    <source>
        <dbReference type="PROSITE" id="PS51891"/>
    </source>
</evidence>
<dbReference type="EMBL" id="LFJN01000006">
    <property type="protein sequence ID" value="KPI42915.1"/>
    <property type="molecule type" value="Genomic_DNA"/>
</dbReference>
<comment type="similarity">
    <text evidence="1">Belongs to the Gfa family.</text>
</comment>
<dbReference type="GO" id="GO:0046872">
    <property type="term" value="F:metal ion binding"/>
    <property type="evidence" value="ECO:0007669"/>
    <property type="project" value="UniProtKB-KW"/>
</dbReference>
<organism evidence="6 7">
    <name type="scientific">Cyphellophora attinorum</name>
    <dbReference type="NCBI Taxonomy" id="1664694"/>
    <lineage>
        <taxon>Eukaryota</taxon>
        <taxon>Fungi</taxon>
        <taxon>Dikarya</taxon>
        <taxon>Ascomycota</taxon>
        <taxon>Pezizomycotina</taxon>
        <taxon>Eurotiomycetes</taxon>
        <taxon>Chaetothyriomycetidae</taxon>
        <taxon>Chaetothyriales</taxon>
        <taxon>Cyphellophoraceae</taxon>
        <taxon>Cyphellophora</taxon>
    </lineage>
</organism>
<evidence type="ECO:0000256" key="4">
    <source>
        <dbReference type="ARBA" id="ARBA00023239"/>
    </source>
</evidence>
<keyword evidence="3" id="KW-0862">Zinc</keyword>
<accession>A0A0N1P105</accession>
<protein>
    <recommendedName>
        <fullName evidence="5">CENP-V/GFA domain-containing protein</fullName>
    </recommendedName>
</protein>
<dbReference type="InterPro" id="IPR011057">
    <property type="entry name" value="Mss4-like_sf"/>
</dbReference>
<dbReference type="PANTHER" id="PTHR33337">
    <property type="entry name" value="GFA DOMAIN-CONTAINING PROTEIN"/>
    <property type="match status" value="1"/>
</dbReference>
<dbReference type="STRING" id="1664694.A0A0N1P105"/>
<feature type="domain" description="CENP-V/GFA" evidence="5">
    <location>
        <begin position="2"/>
        <end position="148"/>
    </location>
</feature>
<keyword evidence="4" id="KW-0456">Lyase</keyword>
<dbReference type="GO" id="GO:0016846">
    <property type="term" value="F:carbon-sulfur lyase activity"/>
    <property type="evidence" value="ECO:0007669"/>
    <property type="project" value="InterPro"/>
</dbReference>
<dbReference type="SUPFAM" id="SSF51316">
    <property type="entry name" value="Mss4-like"/>
    <property type="match status" value="1"/>
</dbReference>
<evidence type="ECO:0000256" key="2">
    <source>
        <dbReference type="ARBA" id="ARBA00022723"/>
    </source>
</evidence>
<dbReference type="PANTHER" id="PTHR33337:SF30">
    <property type="entry name" value="DUF636 DOMAIN PROTEIN (AFU_ORTHOLOGUE AFUA_1G03180)"/>
    <property type="match status" value="1"/>
</dbReference>
<dbReference type="Gene3D" id="3.90.1590.10">
    <property type="entry name" value="glutathione-dependent formaldehyde- activating enzyme (gfa)"/>
    <property type="match status" value="1"/>
</dbReference>
<dbReference type="RefSeq" id="XP_018002878.1">
    <property type="nucleotide sequence ID" value="XM_018142020.1"/>
</dbReference>
<comment type="caution">
    <text evidence="6">The sequence shown here is derived from an EMBL/GenBank/DDBJ whole genome shotgun (WGS) entry which is preliminary data.</text>
</comment>
<dbReference type="InterPro" id="IPR006913">
    <property type="entry name" value="CENP-V/GFA"/>
</dbReference>
<sequence length="172" mass="18828">MPTGSCICGAIKYSFDVQPSAKVSTHTTPEHSHPQDTLRVITHTPLNHQCLCHCLSCRRITGTTAASVALIPKADFQTTASAESVPSFRQNTITHEAGMQITYVFCSDCGTTCWKTANAGWPDQIIVFTGTLDDASFEQFKPDAEFWVKYRAPWLESLEGKGVAQVQGFPEA</sequence>
<reference evidence="6 7" key="1">
    <citation type="submission" date="2015-06" db="EMBL/GenBank/DDBJ databases">
        <title>Draft genome of the ant-associated black yeast Phialophora attae CBS 131958.</title>
        <authorList>
            <person name="Moreno L.F."/>
            <person name="Stielow B.J."/>
            <person name="de Hoog S."/>
            <person name="Vicente V.A."/>
            <person name="Weiss V.A."/>
            <person name="de Vries M."/>
            <person name="Cruz L.M."/>
            <person name="Souza E.M."/>
        </authorList>
    </citation>
    <scope>NUCLEOTIDE SEQUENCE [LARGE SCALE GENOMIC DNA]</scope>
    <source>
        <strain evidence="6 7">CBS 131958</strain>
    </source>
</reference>
<evidence type="ECO:0000313" key="6">
    <source>
        <dbReference type="EMBL" id="KPI42915.1"/>
    </source>
</evidence>
<keyword evidence="2" id="KW-0479">Metal-binding</keyword>
<dbReference type="Pfam" id="PF04828">
    <property type="entry name" value="GFA"/>
    <property type="match status" value="1"/>
</dbReference>
<dbReference type="OrthoDB" id="9985472at2759"/>
<dbReference type="AlphaFoldDB" id="A0A0N1P105"/>
<evidence type="ECO:0000256" key="3">
    <source>
        <dbReference type="ARBA" id="ARBA00022833"/>
    </source>
</evidence>
<keyword evidence="7" id="KW-1185">Reference proteome</keyword>
<dbReference type="GeneID" id="28733900"/>
<name>A0A0N1P105_9EURO</name>
<gene>
    <name evidence="6" type="ORF">AB675_2079</name>
</gene>